<dbReference type="InterPro" id="IPR051786">
    <property type="entry name" value="ASN_synthetase/amidase"/>
</dbReference>
<dbReference type="InterPro" id="IPR033738">
    <property type="entry name" value="AsnB_N"/>
</dbReference>
<accession>A0A2W7CG72</accession>
<comment type="caution">
    <text evidence="12">The sequence shown here is derived from an EMBL/GenBank/DDBJ whole genome shotgun (WGS) entry which is preliminary data.</text>
</comment>
<dbReference type="PANTHER" id="PTHR43284:SF1">
    <property type="entry name" value="ASPARAGINE SYNTHETASE"/>
    <property type="match status" value="1"/>
</dbReference>
<dbReference type="PANTHER" id="PTHR43284">
    <property type="entry name" value="ASPARAGINE SYNTHETASE (GLUTAMINE-HYDROLYZING)"/>
    <property type="match status" value="1"/>
</dbReference>
<dbReference type="RefSeq" id="WP_111542375.1">
    <property type="nucleotide sequence ID" value="NZ_MZXV01000007.1"/>
</dbReference>
<proteinExistence type="inferred from homology"/>
<keyword evidence="13" id="KW-1185">Reference proteome</keyword>
<dbReference type="Gene3D" id="3.40.50.620">
    <property type="entry name" value="HUPs"/>
    <property type="match status" value="1"/>
</dbReference>
<keyword evidence="4 9" id="KW-0547">Nucleotide-binding</keyword>
<dbReference type="InterPro" id="IPR017932">
    <property type="entry name" value="GATase_2_dom"/>
</dbReference>
<evidence type="ECO:0000256" key="7">
    <source>
        <dbReference type="ARBA" id="ARBA00048741"/>
    </source>
</evidence>
<evidence type="ECO:0000313" key="12">
    <source>
        <dbReference type="EMBL" id="PZV40408.1"/>
    </source>
</evidence>
<dbReference type="GO" id="GO:0006529">
    <property type="term" value="P:asparagine biosynthetic process"/>
    <property type="evidence" value="ECO:0007669"/>
    <property type="project" value="UniProtKB-KW"/>
</dbReference>
<comment type="pathway">
    <text evidence="1">Amino-acid biosynthesis; L-asparagine biosynthesis; L-asparagine from L-aspartate (L-Gln route): step 1/1.</text>
</comment>
<name>A0A2W7CG72_9HYPH</name>
<gene>
    <name evidence="12" type="ORF">B5V02_00760</name>
</gene>
<evidence type="ECO:0000256" key="1">
    <source>
        <dbReference type="ARBA" id="ARBA00005187"/>
    </source>
</evidence>
<dbReference type="SUPFAM" id="SSF52402">
    <property type="entry name" value="Adenine nucleotide alpha hydrolases-like"/>
    <property type="match status" value="1"/>
</dbReference>
<comment type="similarity">
    <text evidence="2">Belongs to the asparagine synthetase family.</text>
</comment>
<dbReference type="GO" id="GO:0004066">
    <property type="term" value="F:asparagine synthase (glutamine-hydrolyzing) activity"/>
    <property type="evidence" value="ECO:0007669"/>
    <property type="project" value="UniProtKB-EC"/>
</dbReference>
<feature type="binding site" evidence="9">
    <location>
        <position position="102"/>
    </location>
    <ligand>
        <name>L-glutamine</name>
        <dbReference type="ChEBI" id="CHEBI:58359"/>
    </ligand>
</feature>
<keyword evidence="8" id="KW-0028">Amino-acid biosynthesis</keyword>
<evidence type="ECO:0000259" key="11">
    <source>
        <dbReference type="PROSITE" id="PS51278"/>
    </source>
</evidence>
<reference evidence="13" key="1">
    <citation type="submission" date="2017-03" db="EMBL/GenBank/DDBJ databases">
        <authorList>
            <person name="Safronova V.I."/>
            <person name="Sazanova A.L."/>
            <person name="Chirak E.R."/>
        </authorList>
    </citation>
    <scope>NUCLEOTIDE SEQUENCE [LARGE SCALE GENOMIC DNA]</scope>
    <source>
        <strain evidence="13">Ach-343</strain>
    </source>
</reference>
<dbReference type="SUPFAM" id="SSF56235">
    <property type="entry name" value="N-terminal nucleophile aminohydrolases (Ntn hydrolases)"/>
    <property type="match status" value="1"/>
</dbReference>
<keyword evidence="6 8" id="KW-0315">Glutamine amidotransferase</keyword>
<dbReference type="AlphaFoldDB" id="A0A2W7CG72"/>
<dbReference type="CDD" id="cd01991">
    <property type="entry name" value="Asn_synthase_B_C"/>
    <property type="match status" value="1"/>
</dbReference>
<dbReference type="NCBIfam" id="TIGR01536">
    <property type="entry name" value="asn_synth_AEB"/>
    <property type="match status" value="1"/>
</dbReference>
<dbReference type="GO" id="GO:0005524">
    <property type="term" value="F:ATP binding"/>
    <property type="evidence" value="ECO:0007669"/>
    <property type="project" value="UniProtKB-KW"/>
</dbReference>
<dbReference type="InterPro" id="IPR014729">
    <property type="entry name" value="Rossmann-like_a/b/a_fold"/>
</dbReference>
<keyword evidence="5 9" id="KW-0067">ATP-binding</keyword>
<evidence type="ECO:0000256" key="2">
    <source>
        <dbReference type="ARBA" id="ARBA00005752"/>
    </source>
</evidence>
<dbReference type="Pfam" id="PF13537">
    <property type="entry name" value="GATase_7"/>
    <property type="match status" value="1"/>
</dbReference>
<evidence type="ECO:0000256" key="10">
    <source>
        <dbReference type="PIRSR" id="PIRSR001589-3"/>
    </source>
</evidence>
<organism evidence="12 13">
    <name type="scientific">Mesorhizobium kowhaii</name>
    <dbReference type="NCBI Taxonomy" id="1300272"/>
    <lineage>
        <taxon>Bacteria</taxon>
        <taxon>Pseudomonadati</taxon>
        <taxon>Pseudomonadota</taxon>
        <taxon>Alphaproteobacteria</taxon>
        <taxon>Hyphomicrobiales</taxon>
        <taxon>Phyllobacteriaceae</taxon>
        <taxon>Mesorhizobium</taxon>
    </lineage>
</organism>
<dbReference type="PIRSF" id="PIRSF001589">
    <property type="entry name" value="Asn_synthetase_glu-h"/>
    <property type="match status" value="1"/>
</dbReference>
<feature type="binding site" evidence="9">
    <location>
        <position position="290"/>
    </location>
    <ligand>
        <name>ATP</name>
        <dbReference type="ChEBI" id="CHEBI:30616"/>
    </ligand>
</feature>
<protein>
    <recommendedName>
        <fullName evidence="3">asparagine synthase (glutamine-hydrolyzing)</fullName>
        <ecNumber evidence="3">6.3.5.4</ecNumber>
    </recommendedName>
</protein>
<evidence type="ECO:0000256" key="4">
    <source>
        <dbReference type="ARBA" id="ARBA00022741"/>
    </source>
</evidence>
<dbReference type="InterPro" id="IPR006426">
    <property type="entry name" value="Asn_synth_AEB"/>
</dbReference>
<dbReference type="GO" id="GO:0005829">
    <property type="term" value="C:cytosol"/>
    <property type="evidence" value="ECO:0007669"/>
    <property type="project" value="TreeGrafter"/>
</dbReference>
<dbReference type="Gene3D" id="3.60.20.10">
    <property type="entry name" value="Glutamine Phosphoribosylpyrophosphate, subunit 1, domain 1"/>
    <property type="match status" value="1"/>
</dbReference>
<sequence length="628" mass="69121">MCGIAGGISLAPGTRPDPRRVEAMSAGMTHRGPDGAGLWIAPSGRAVLAHRRLAVIDLATGSQPMLDESGSIGITFNGEIYNYLELREELAGEGERFRTRSDTEILLRLIMRRGEESVKVLRGMFAFAAWDDRCGSLLLARDRLGKKPLFYTVEGKCLYFASSLAALRAGAAVNSIDPQALDIYLALGYIPAPYTIYRNTFKMPAASLATLGHRGLCLRGFWDPADYGEPYSGSYQNALDELQEKLDKAVALRLRSDVPVGVFLSGGIDSSLVTATTVRQSVEQIETFCVGFEDSRFDESKFSSAIANHLGTRHHTLRGRTDLLDILPRMTLHFGEPYADSSALALWAMAQHARPSITVALGGDGGDEGFAGYGWYGNARRLDSLANLIPASVARIGAWGARLAARHCQGSVKMGRIERGLTVLELSRAERFAALRSFVNATEAEFLYDGELLERRRAGLDPASTILIDAYTRASGTALRKMRYTDIRTYLADDLMPKLDIATMAHSLEARAPLLDHEVLAFGLSLPDHFLMDERGGKRILRDLLARHVPRAMFERRKQGFSVPLQVWFSGQLRPRLEALTRSEALEGLGLLKPAGIRRLVAEHATGARDHSQRLFSLVQLEDWLCSR</sequence>
<evidence type="ECO:0000256" key="3">
    <source>
        <dbReference type="ARBA" id="ARBA00012737"/>
    </source>
</evidence>
<feature type="site" description="Important for beta-aspartyl-AMP intermediate formation" evidence="10">
    <location>
        <position position="364"/>
    </location>
</feature>
<dbReference type="EC" id="6.3.5.4" evidence="3"/>
<dbReference type="CDD" id="cd00712">
    <property type="entry name" value="AsnB"/>
    <property type="match status" value="1"/>
</dbReference>
<dbReference type="PROSITE" id="PS51278">
    <property type="entry name" value="GATASE_TYPE_2"/>
    <property type="match status" value="1"/>
</dbReference>
<evidence type="ECO:0000256" key="9">
    <source>
        <dbReference type="PIRSR" id="PIRSR001589-2"/>
    </source>
</evidence>
<keyword evidence="8" id="KW-0061">Asparagine biosynthesis</keyword>
<evidence type="ECO:0000256" key="8">
    <source>
        <dbReference type="PIRSR" id="PIRSR001589-1"/>
    </source>
</evidence>
<comment type="catalytic activity">
    <reaction evidence="7">
        <text>L-aspartate + L-glutamine + ATP + H2O = L-asparagine + L-glutamate + AMP + diphosphate + H(+)</text>
        <dbReference type="Rhea" id="RHEA:12228"/>
        <dbReference type="ChEBI" id="CHEBI:15377"/>
        <dbReference type="ChEBI" id="CHEBI:15378"/>
        <dbReference type="ChEBI" id="CHEBI:29985"/>
        <dbReference type="ChEBI" id="CHEBI:29991"/>
        <dbReference type="ChEBI" id="CHEBI:30616"/>
        <dbReference type="ChEBI" id="CHEBI:33019"/>
        <dbReference type="ChEBI" id="CHEBI:58048"/>
        <dbReference type="ChEBI" id="CHEBI:58359"/>
        <dbReference type="ChEBI" id="CHEBI:456215"/>
        <dbReference type="EC" id="6.3.5.4"/>
    </reaction>
</comment>
<feature type="domain" description="Glutamine amidotransferase type-2" evidence="11">
    <location>
        <begin position="2"/>
        <end position="214"/>
    </location>
</feature>
<evidence type="ECO:0000256" key="5">
    <source>
        <dbReference type="ARBA" id="ARBA00022840"/>
    </source>
</evidence>
<dbReference type="OrthoDB" id="9763290at2"/>
<dbReference type="EMBL" id="MZXV01000007">
    <property type="protein sequence ID" value="PZV40408.1"/>
    <property type="molecule type" value="Genomic_DNA"/>
</dbReference>
<evidence type="ECO:0000313" key="13">
    <source>
        <dbReference type="Proteomes" id="UP000248616"/>
    </source>
</evidence>
<dbReference type="InterPro" id="IPR001962">
    <property type="entry name" value="Asn_synthase"/>
</dbReference>
<feature type="active site" description="For GATase activity" evidence="8">
    <location>
        <position position="2"/>
    </location>
</feature>
<evidence type="ECO:0000256" key="6">
    <source>
        <dbReference type="ARBA" id="ARBA00022962"/>
    </source>
</evidence>
<dbReference type="Pfam" id="PF00733">
    <property type="entry name" value="Asn_synthase"/>
    <property type="match status" value="1"/>
</dbReference>
<dbReference type="InterPro" id="IPR029055">
    <property type="entry name" value="Ntn_hydrolases_N"/>
</dbReference>
<dbReference type="Proteomes" id="UP000248616">
    <property type="component" value="Unassembled WGS sequence"/>
</dbReference>